<evidence type="ECO:0000256" key="3">
    <source>
        <dbReference type="ARBA" id="ARBA00022448"/>
    </source>
</evidence>
<dbReference type="PANTHER" id="PTHR30445">
    <property type="entry name" value="K(+)_H(+) ANTIPORTER SUBUNIT KHTT"/>
    <property type="match status" value="1"/>
</dbReference>
<dbReference type="InterPro" id="IPR050144">
    <property type="entry name" value="AAE_transporter"/>
</dbReference>
<evidence type="ECO:0000313" key="11">
    <source>
        <dbReference type="Proteomes" id="UP000243342"/>
    </source>
</evidence>
<comment type="subcellular location">
    <subcellularLocation>
        <location evidence="1">Cell membrane</location>
        <topology evidence="1">Multi-pass membrane protein</topology>
    </subcellularLocation>
</comment>
<evidence type="ECO:0000256" key="7">
    <source>
        <dbReference type="ARBA" id="ARBA00023136"/>
    </source>
</evidence>
<evidence type="ECO:0000259" key="9">
    <source>
        <dbReference type="PROSITE" id="PS51202"/>
    </source>
</evidence>
<dbReference type="InterPro" id="IPR036721">
    <property type="entry name" value="RCK_C_sf"/>
</dbReference>
<dbReference type="OrthoDB" id="5166626at2"/>
<evidence type="ECO:0000256" key="2">
    <source>
        <dbReference type="ARBA" id="ARBA00009854"/>
    </source>
</evidence>
<dbReference type="Gene3D" id="3.30.70.1450">
    <property type="entry name" value="Regulator of K+ conductance, C-terminal domain"/>
    <property type="match status" value="1"/>
</dbReference>
<name>A0A1J7BGU1_9ACTN</name>
<dbReference type="GO" id="GO:0005886">
    <property type="term" value="C:plasma membrane"/>
    <property type="evidence" value="ECO:0007669"/>
    <property type="project" value="UniProtKB-SubCell"/>
</dbReference>
<comment type="similarity">
    <text evidence="2">Belongs to the AAE transporter (TC 2.A.81) family.</text>
</comment>
<feature type="transmembrane region" description="Helical" evidence="8">
    <location>
        <begin position="383"/>
        <end position="401"/>
    </location>
</feature>
<dbReference type="NCBIfam" id="TIGR03802">
    <property type="entry name" value="Asp_Ala_antiprt"/>
    <property type="match status" value="1"/>
</dbReference>
<dbReference type="RefSeq" id="WP_071656126.1">
    <property type="nucleotide sequence ID" value="NZ_MLCF01000041.1"/>
</dbReference>
<evidence type="ECO:0000256" key="8">
    <source>
        <dbReference type="SAM" id="Phobius"/>
    </source>
</evidence>
<accession>A0A1J7BGU1</accession>
<feature type="transmembrane region" description="Helical" evidence="8">
    <location>
        <begin position="59"/>
        <end position="80"/>
    </location>
</feature>
<evidence type="ECO:0000256" key="6">
    <source>
        <dbReference type="ARBA" id="ARBA00022989"/>
    </source>
</evidence>
<gene>
    <name evidence="10" type="ORF">BIV57_08605</name>
</gene>
<feature type="transmembrane region" description="Helical" evidence="8">
    <location>
        <begin position="27"/>
        <end position="47"/>
    </location>
</feature>
<feature type="transmembrane region" description="Helical" evidence="8">
    <location>
        <begin position="447"/>
        <end position="468"/>
    </location>
</feature>
<reference evidence="10 11" key="1">
    <citation type="submission" date="2016-10" db="EMBL/GenBank/DDBJ databases">
        <title>Genome sequence of Streptomyces gilvigriseus MUSC 26.</title>
        <authorList>
            <person name="Lee L.-H."/>
            <person name="Ser H.-L."/>
        </authorList>
    </citation>
    <scope>NUCLEOTIDE SEQUENCE [LARGE SCALE GENOMIC DNA]</scope>
    <source>
        <strain evidence="10 11">MUSC 26</strain>
    </source>
</reference>
<evidence type="ECO:0000313" key="10">
    <source>
        <dbReference type="EMBL" id="OIV37907.1"/>
    </source>
</evidence>
<dbReference type="STRING" id="1428644.BIV57_08605"/>
<dbReference type="GO" id="GO:0006813">
    <property type="term" value="P:potassium ion transport"/>
    <property type="evidence" value="ECO:0007669"/>
    <property type="project" value="InterPro"/>
</dbReference>
<dbReference type="NCBIfam" id="TIGR01625">
    <property type="entry name" value="YidE_YbjL_dupl"/>
    <property type="match status" value="1"/>
</dbReference>
<feature type="transmembrane region" description="Helical" evidence="8">
    <location>
        <begin position="407"/>
        <end position="426"/>
    </location>
</feature>
<feature type="transmembrane region" description="Helical" evidence="8">
    <location>
        <begin position="158"/>
        <end position="182"/>
    </location>
</feature>
<feature type="transmembrane region" description="Helical" evidence="8">
    <location>
        <begin position="474"/>
        <end position="495"/>
    </location>
</feature>
<keyword evidence="11" id="KW-1185">Reference proteome</keyword>
<dbReference type="Proteomes" id="UP000243342">
    <property type="component" value="Unassembled WGS sequence"/>
</dbReference>
<dbReference type="InterPro" id="IPR006037">
    <property type="entry name" value="RCK_C"/>
</dbReference>
<feature type="domain" description="RCK C-terminal" evidence="9">
    <location>
        <begin position="291"/>
        <end position="374"/>
    </location>
</feature>
<sequence length="559" mass="58445">MGIFKDHPELSIFACIAAGYLVGKLRVGPVSLGGICGVLICSLILGTQHVTVNDDVKTVFFAIFIFSLGYMAGPQFFANLNRKSLRYFALCGIEVVCVLGIAFGAAKMFNLDVGTASGILAGAATESALVGTSTEAIGKLSGLTPQQISTYQSHVATAYTVCYLFGLITIVLYTSQFMPMIMRINLRSASRRLEEQQAGDIETIDAGEEQALPEQVGRTYEVVGAAGSTVAQLEGRYGNRITVETVKRGDDIESPPKPGTALSAGDQVLVVGRRERVIEAGDAIGTETAGIPGFDLKLTTTQVAVTQKDADRQSIDSLQKANPDLLKGGVYVTGIDRIDQHLPADGHTIVHRGDILTLTGPKAAVQKVVALIGTAVRNKATDYVYLGIGIALGSLLGQISVKAGSASLSFGTGGGCLISGLVLGWYRSRTQSFGAFPAQAATTLKDLGLAVFIACTGLSAGTQAWPLLKQYGALLPVSGILMVLVPATISLFVGWKLLKLQPPLLIGAIAGQQCSTPAITAVTQTAQSSVPMLGYTITYALSNFLLPLTGPVLVGILGS</sequence>
<dbReference type="PROSITE" id="PS51202">
    <property type="entry name" value="RCK_C"/>
    <property type="match status" value="2"/>
</dbReference>
<protein>
    <submittedName>
        <fullName evidence="10">Aspartate-alanine antiporter</fullName>
    </submittedName>
</protein>
<keyword evidence="4" id="KW-1003">Cell membrane</keyword>
<keyword evidence="7 8" id="KW-0472">Membrane</keyword>
<evidence type="ECO:0000256" key="1">
    <source>
        <dbReference type="ARBA" id="ARBA00004651"/>
    </source>
</evidence>
<dbReference type="InterPro" id="IPR022457">
    <property type="entry name" value="Asp_Ala_antiprt"/>
</dbReference>
<dbReference type="InterPro" id="IPR006512">
    <property type="entry name" value="YidE_YbjL"/>
</dbReference>
<proteinExistence type="inferred from homology"/>
<keyword evidence="6 8" id="KW-1133">Transmembrane helix</keyword>
<dbReference type="SUPFAM" id="SSF116726">
    <property type="entry name" value="TrkA C-terminal domain-like"/>
    <property type="match status" value="1"/>
</dbReference>
<evidence type="ECO:0000256" key="5">
    <source>
        <dbReference type="ARBA" id="ARBA00022692"/>
    </source>
</evidence>
<dbReference type="EMBL" id="MLCF01000041">
    <property type="protein sequence ID" value="OIV37907.1"/>
    <property type="molecule type" value="Genomic_DNA"/>
</dbReference>
<keyword evidence="5 8" id="KW-0812">Transmembrane</keyword>
<dbReference type="GO" id="GO:0008324">
    <property type="term" value="F:monoatomic cation transmembrane transporter activity"/>
    <property type="evidence" value="ECO:0007669"/>
    <property type="project" value="InterPro"/>
</dbReference>
<organism evidence="10 11">
    <name type="scientific">Mangrovactinospora gilvigrisea</name>
    <dbReference type="NCBI Taxonomy" id="1428644"/>
    <lineage>
        <taxon>Bacteria</taxon>
        <taxon>Bacillati</taxon>
        <taxon>Actinomycetota</taxon>
        <taxon>Actinomycetes</taxon>
        <taxon>Kitasatosporales</taxon>
        <taxon>Streptomycetaceae</taxon>
        <taxon>Mangrovactinospora</taxon>
    </lineage>
</organism>
<dbReference type="AlphaFoldDB" id="A0A1J7BGU1"/>
<keyword evidence="3" id="KW-0813">Transport</keyword>
<dbReference type="PANTHER" id="PTHR30445:SF9">
    <property type="match status" value="1"/>
</dbReference>
<comment type="caution">
    <text evidence="10">The sequence shown here is derived from an EMBL/GenBank/DDBJ whole genome shotgun (WGS) entry which is preliminary data.</text>
</comment>
<feature type="domain" description="RCK C-terminal" evidence="9">
    <location>
        <begin position="199"/>
        <end position="287"/>
    </location>
</feature>
<dbReference type="Pfam" id="PF06826">
    <property type="entry name" value="Asp-Al_Ex"/>
    <property type="match status" value="2"/>
</dbReference>
<evidence type="ECO:0000256" key="4">
    <source>
        <dbReference type="ARBA" id="ARBA00022475"/>
    </source>
</evidence>
<feature type="transmembrane region" description="Helical" evidence="8">
    <location>
        <begin position="87"/>
        <end position="106"/>
    </location>
</feature>